<feature type="transmembrane region" description="Helical" evidence="6">
    <location>
        <begin position="45"/>
        <end position="66"/>
    </location>
</feature>
<evidence type="ECO:0000256" key="1">
    <source>
        <dbReference type="ARBA" id="ARBA00004141"/>
    </source>
</evidence>
<feature type="transmembrane region" description="Helical" evidence="6">
    <location>
        <begin position="174"/>
        <end position="192"/>
    </location>
</feature>
<feature type="transmembrane region" description="Helical" evidence="6">
    <location>
        <begin position="239"/>
        <end position="262"/>
    </location>
</feature>
<evidence type="ECO:0000256" key="4">
    <source>
        <dbReference type="ARBA" id="ARBA00023136"/>
    </source>
</evidence>
<feature type="transmembrane region" description="Helical" evidence="6">
    <location>
        <begin position="199"/>
        <end position="219"/>
    </location>
</feature>
<dbReference type="AlphaFoldDB" id="A0A7X0MMV5"/>
<gene>
    <name evidence="7" type="ORF">F4693_002003</name>
</gene>
<dbReference type="GO" id="GO:0015499">
    <property type="term" value="F:formate transmembrane transporter activity"/>
    <property type="evidence" value="ECO:0007669"/>
    <property type="project" value="TreeGrafter"/>
</dbReference>
<feature type="transmembrane region" description="Helical" evidence="6">
    <location>
        <begin position="78"/>
        <end position="98"/>
    </location>
</feature>
<feature type="transmembrane region" description="Helical" evidence="6">
    <location>
        <begin position="119"/>
        <end position="145"/>
    </location>
</feature>
<feature type="region of interest" description="Disordered" evidence="5">
    <location>
        <begin position="1"/>
        <end position="24"/>
    </location>
</feature>
<evidence type="ECO:0000313" key="8">
    <source>
        <dbReference type="Proteomes" id="UP000522313"/>
    </source>
</evidence>
<dbReference type="Proteomes" id="UP000522313">
    <property type="component" value="Unassembled WGS sequence"/>
</dbReference>
<organism evidence="7 8">
    <name type="scientific">Sphingomonas endophytica</name>
    <dbReference type="NCBI Taxonomy" id="869719"/>
    <lineage>
        <taxon>Bacteria</taxon>
        <taxon>Pseudomonadati</taxon>
        <taxon>Pseudomonadota</taxon>
        <taxon>Alphaproteobacteria</taxon>
        <taxon>Sphingomonadales</taxon>
        <taxon>Sphingomonadaceae</taxon>
        <taxon>Sphingomonas</taxon>
    </lineage>
</organism>
<keyword evidence="4 6" id="KW-0472">Membrane</keyword>
<reference evidence="7 8" key="1">
    <citation type="submission" date="2020-08" db="EMBL/GenBank/DDBJ databases">
        <title>The Agave Microbiome: Exploring the role of microbial communities in plant adaptations to desert environments.</title>
        <authorList>
            <person name="Partida-Martinez L.P."/>
        </authorList>
    </citation>
    <scope>NUCLEOTIDE SEQUENCE [LARGE SCALE GENOMIC DNA]</scope>
    <source>
        <strain evidence="7 8">AS3.13</strain>
    </source>
</reference>
<dbReference type="InterPro" id="IPR000292">
    <property type="entry name" value="For/NO2_transpt"/>
</dbReference>
<sequence length="271" mass="28850">MSERHDDQRDEEEEAEERSAPAARVVHAAVAEQGEDELDRPAASLFWSGFAAGIAIMASLWVSGALRHYLPDARWAEAVVALGYPAGFLIVILGRLQLFTEHTAVAVLPVVRAPTGRNLLLLARLWSVIFVANMLGTLIATALAVHAHLQPADTLAGMVTVSEKLLARTPLDTLMQAIPAGFLIASIAWIRSAVNSGDFWIVFAVTYTISLGGFAHVVAGASEAFLLMWAGQASLGWAIGGFVLPALLGNILGGTGLFALLAHAQVRNELR</sequence>
<reference evidence="7 8" key="2">
    <citation type="submission" date="2020-08" db="EMBL/GenBank/DDBJ databases">
        <authorList>
            <person name="Partida-Martinez L."/>
            <person name="Huntemann M."/>
            <person name="Clum A."/>
            <person name="Wang J."/>
            <person name="Palaniappan K."/>
            <person name="Ritter S."/>
            <person name="Chen I.-M."/>
            <person name="Stamatis D."/>
            <person name="Reddy T."/>
            <person name="O'Malley R."/>
            <person name="Daum C."/>
            <person name="Shapiro N."/>
            <person name="Ivanova N."/>
            <person name="Kyrpides N."/>
            <person name="Woyke T."/>
        </authorList>
    </citation>
    <scope>NUCLEOTIDE SEQUENCE [LARGE SCALE GENOMIC DNA]</scope>
    <source>
        <strain evidence="7 8">AS3.13</strain>
    </source>
</reference>
<dbReference type="GO" id="GO:0005886">
    <property type="term" value="C:plasma membrane"/>
    <property type="evidence" value="ECO:0007669"/>
    <property type="project" value="TreeGrafter"/>
</dbReference>
<dbReference type="RefSeq" id="WP_184505601.1">
    <property type="nucleotide sequence ID" value="NZ_JACHBT010000009.1"/>
</dbReference>
<dbReference type="EMBL" id="JACHBT010000009">
    <property type="protein sequence ID" value="MBB6505022.1"/>
    <property type="molecule type" value="Genomic_DNA"/>
</dbReference>
<evidence type="ECO:0000256" key="3">
    <source>
        <dbReference type="ARBA" id="ARBA00022989"/>
    </source>
</evidence>
<evidence type="ECO:0000256" key="6">
    <source>
        <dbReference type="SAM" id="Phobius"/>
    </source>
</evidence>
<protein>
    <submittedName>
        <fullName evidence="7">Formate/nitrite transporter FocA (FNT family)</fullName>
    </submittedName>
</protein>
<evidence type="ECO:0000313" key="7">
    <source>
        <dbReference type="EMBL" id="MBB6505022.1"/>
    </source>
</evidence>
<dbReference type="Gene3D" id="1.20.1080.10">
    <property type="entry name" value="Glycerol uptake facilitator protein"/>
    <property type="match status" value="1"/>
</dbReference>
<dbReference type="InterPro" id="IPR023271">
    <property type="entry name" value="Aquaporin-like"/>
</dbReference>
<keyword evidence="2 6" id="KW-0812">Transmembrane</keyword>
<evidence type="ECO:0000256" key="2">
    <source>
        <dbReference type="ARBA" id="ARBA00022692"/>
    </source>
</evidence>
<comment type="subcellular location">
    <subcellularLocation>
        <location evidence="1">Membrane</location>
        <topology evidence="1">Multi-pass membrane protein</topology>
    </subcellularLocation>
</comment>
<dbReference type="PANTHER" id="PTHR30520:SF2">
    <property type="entry name" value="INNER MEMBRANE PROTEIN YFDC"/>
    <property type="match status" value="1"/>
</dbReference>
<proteinExistence type="predicted"/>
<evidence type="ECO:0000256" key="5">
    <source>
        <dbReference type="SAM" id="MobiDB-lite"/>
    </source>
</evidence>
<dbReference type="PANTHER" id="PTHR30520">
    <property type="entry name" value="FORMATE TRANSPORTER-RELATED"/>
    <property type="match status" value="1"/>
</dbReference>
<accession>A0A7X0MMV5</accession>
<comment type="caution">
    <text evidence="7">The sequence shown here is derived from an EMBL/GenBank/DDBJ whole genome shotgun (WGS) entry which is preliminary data.</text>
</comment>
<keyword evidence="3 6" id="KW-1133">Transmembrane helix</keyword>
<name>A0A7X0MMV5_9SPHN</name>
<dbReference type="Pfam" id="PF01226">
    <property type="entry name" value="Form_Nir_trans"/>
    <property type="match status" value="1"/>
</dbReference>